<evidence type="ECO:0000256" key="3">
    <source>
        <dbReference type="ARBA" id="ARBA00022729"/>
    </source>
</evidence>
<gene>
    <name evidence="15" type="primary">LOC108669038</name>
</gene>
<dbReference type="GO" id="GO:0007169">
    <property type="term" value="P:cell surface receptor protein tyrosine kinase signaling pathway"/>
    <property type="evidence" value="ECO:0007669"/>
    <property type="project" value="TreeGrafter"/>
</dbReference>
<dbReference type="SMART" id="SM00469">
    <property type="entry name" value="WIF"/>
    <property type="match status" value="1"/>
</dbReference>
<keyword evidence="5" id="KW-0067">ATP-binding</keyword>
<feature type="domain" description="Protein kinase" evidence="12">
    <location>
        <begin position="498"/>
        <end position="770"/>
    </location>
</feature>
<dbReference type="AlphaFoldDB" id="A0A979FMC8"/>
<dbReference type="PRINTS" id="PR00109">
    <property type="entry name" value="TYRKINASE"/>
</dbReference>
<keyword evidence="3 11" id="KW-0732">Signal</keyword>
<dbReference type="Gene3D" id="2.60.40.2170">
    <property type="entry name" value="Wnt, WIF domain"/>
    <property type="match status" value="1"/>
</dbReference>
<evidence type="ECO:0000256" key="11">
    <source>
        <dbReference type="SAM" id="SignalP"/>
    </source>
</evidence>
<keyword evidence="8" id="KW-0675">Receptor</keyword>
<evidence type="ECO:0000256" key="5">
    <source>
        <dbReference type="ARBA" id="ARBA00022840"/>
    </source>
</evidence>
<name>A0A979FMC8_HYAAZ</name>
<dbReference type="Gene3D" id="1.10.510.10">
    <property type="entry name" value="Transferase(Phosphotransferase) domain 1"/>
    <property type="match status" value="1"/>
</dbReference>
<keyword evidence="7 10" id="KW-0472">Membrane</keyword>
<feature type="transmembrane region" description="Helical" evidence="10">
    <location>
        <begin position="189"/>
        <end position="212"/>
    </location>
</feature>
<dbReference type="Pfam" id="PF07714">
    <property type="entry name" value="PK_Tyr_Ser-Thr"/>
    <property type="match status" value="1"/>
</dbReference>
<evidence type="ECO:0000256" key="4">
    <source>
        <dbReference type="ARBA" id="ARBA00022741"/>
    </source>
</evidence>
<evidence type="ECO:0000259" key="13">
    <source>
        <dbReference type="PROSITE" id="PS50814"/>
    </source>
</evidence>
<dbReference type="GO" id="GO:0007409">
    <property type="term" value="P:axonogenesis"/>
    <property type="evidence" value="ECO:0007669"/>
    <property type="project" value="TreeGrafter"/>
</dbReference>
<dbReference type="GO" id="GO:0043235">
    <property type="term" value="C:receptor complex"/>
    <property type="evidence" value="ECO:0007669"/>
    <property type="project" value="TreeGrafter"/>
</dbReference>
<dbReference type="GO" id="GO:0051897">
    <property type="term" value="P:positive regulation of phosphatidylinositol 3-kinase/protein kinase B signal transduction"/>
    <property type="evidence" value="ECO:0007669"/>
    <property type="project" value="TreeGrafter"/>
</dbReference>
<feature type="signal peptide" evidence="11">
    <location>
        <begin position="1"/>
        <end position="24"/>
    </location>
</feature>
<dbReference type="GO" id="GO:0004672">
    <property type="term" value="F:protein kinase activity"/>
    <property type="evidence" value="ECO:0007669"/>
    <property type="project" value="InterPro"/>
</dbReference>
<keyword evidence="6 10" id="KW-1133">Transmembrane helix</keyword>
<evidence type="ECO:0000256" key="6">
    <source>
        <dbReference type="ARBA" id="ARBA00022989"/>
    </source>
</evidence>
<keyword evidence="4" id="KW-0547">Nucleotide-binding</keyword>
<dbReference type="InterPro" id="IPR000719">
    <property type="entry name" value="Prot_kinase_dom"/>
</dbReference>
<dbReference type="InterPro" id="IPR003306">
    <property type="entry name" value="WIF"/>
</dbReference>
<dbReference type="SUPFAM" id="SSF56112">
    <property type="entry name" value="Protein kinase-like (PK-like)"/>
    <property type="match status" value="1"/>
</dbReference>
<dbReference type="InterPro" id="IPR001245">
    <property type="entry name" value="Ser-Thr/Tyr_kinase_cat_dom"/>
</dbReference>
<dbReference type="PROSITE" id="PS50011">
    <property type="entry name" value="PROTEIN_KINASE_DOM"/>
    <property type="match status" value="1"/>
</dbReference>
<sequence>MMADIASLLSCLLAFLFPIHGAANLNLYLKREEVKGLLGLDSELYYVRAGVINTYALGYTVKVPSNTTGLHFTWSSQAKRPMPYEAAVEYDKSEAMFQPRLNISAKGFVPSEPSTFRLTLPCSGRADAEVLVALHLNVSDRHHNLTSVTFRRKKICLKAKPEIKDPDADERKESVLVSPQFAHASLGTVYVAMGCAATVTVLVITLTAIVYLRVKRSRDSSTITSRFYSSPSYFGSGRPPASLRSNSYATIASCKHLTTNTKTVLVENRNPLGYDLSFSCVGNIENGVKDPHKNDIQETPEKFKDLATSSSVLGCGNNGSTDNNLSKNVINLSSRSCVSETRPFTNTSSSLFGIDKNRTCTSSSVAGVRDGMKSSAENSQRAPPKLMEIAGFSSKNINKGAASGICTTLIAAREEARANSRGGSTGGSNSLHYASSPLSQVYSTPYNASPAHSWHPNSRISIASSWGATLRSQFSWRESRRKDTKETIKSLEVDRWRVVVGDMTHGGTFGRVHEGLCRHPNSGVSQPVIVKTVSGAASASQAKLVLHEGLLMAGLQHPNLLPIMGVCTASPHAPLLLYPLHAGSHNLKQYLMKSASGGAGVAKLLTHDAVGLAIGVCKGLLHLHHSGILHKDVATRNCTIDSEMCVRVCDTALSRDLFPGDYHCLGDNENRPVKWLPLETLQHNSFSAAADVWMFGVLVWELITLAQAPYVEVDPYEMLAYLRDGYRLAQPRSCPDDLFGVMAVCWAPQPDDRPSLQELLACLEAFHNTLTAFI</sequence>
<dbReference type="PANTHER" id="PTHR24416">
    <property type="entry name" value="TYROSINE-PROTEIN KINASE RECEPTOR"/>
    <property type="match status" value="1"/>
</dbReference>
<dbReference type="RefSeq" id="XP_047738199.1">
    <property type="nucleotide sequence ID" value="XM_047882243.1"/>
</dbReference>
<dbReference type="GO" id="GO:0005886">
    <property type="term" value="C:plasma membrane"/>
    <property type="evidence" value="ECO:0007669"/>
    <property type="project" value="UniProtKB-SubCell"/>
</dbReference>
<comment type="subcellular location">
    <subcellularLocation>
        <location evidence="1">Cell membrane</location>
        <topology evidence="1">Single-pass membrane protein</topology>
    </subcellularLocation>
</comment>
<dbReference type="InterPro" id="IPR050122">
    <property type="entry name" value="RTK"/>
</dbReference>
<evidence type="ECO:0000256" key="7">
    <source>
        <dbReference type="ARBA" id="ARBA00023136"/>
    </source>
</evidence>
<feature type="domain" description="WIF" evidence="13">
    <location>
        <begin position="27"/>
        <end position="156"/>
    </location>
</feature>
<evidence type="ECO:0000256" key="10">
    <source>
        <dbReference type="SAM" id="Phobius"/>
    </source>
</evidence>
<dbReference type="Gene3D" id="3.30.200.20">
    <property type="entry name" value="Phosphorylase Kinase, domain 1"/>
    <property type="match status" value="1"/>
</dbReference>
<evidence type="ECO:0000256" key="8">
    <source>
        <dbReference type="ARBA" id="ARBA00023170"/>
    </source>
</evidence>
<feature type="chain" id="PRO_5037294847" evidence="11">
    <location>
        <begin position="25"/>
        <end position="774"/>
    </location>
</feature>
<evidence type="ECO:0000313" key="14">
    <source>
        <dbReference type="Proteomes" id="UP000694843"/>
    </source>
</evidence>
<keyword evidence="14" id="KW-1185">Reference proteome</keyword>
<evidence type="ECO:0000259" key="12">
    <source>
        <dbReference type="PROSITE" id="PS50011"/>
    </source>
</evidence>
<keyword evidence="9" id="KW-0325">Glycoprotein</keyword>
<dbReference type="GO" id="GO:0005524">
    <property type="term" value="F:ATP binding"/>
    <property type="evidence" value="ECO:0007669"/>
    <property type="project" value="UniProtKB-KW"/>
</dbReference>
<dbReference type="InterPro" id="IPR011009">
    <property type="entry name" value="Kinase-like_dom_sf"/>
</dbReference>
<evidence type="ECO:0000256" key="9">
    <source>
        <dbReference type="ARBA" id="ARBA00023180"/>
    </source>
</evidence>
<keyword evidence="15" id="KW-0418">Kinase</keyword>
<dbReference type="GO" id="GO:0010976">
    <property type="term" value="P:positive regulation of neuron projection development"/>
    <property type="evidence" value="ECO:0007669"/>
    <property type="project" value="TreeGrafter"/>
</dbReference>
<reference evidence="15" key="1">
    <citation type="submission" date="2025-08" db="UniProtKB">
        <authorList>
            <consortium name="RefSeq"/>
        </authorList>
    </citation>
    <scope>IDENTIFICATION</scope>
    <source>
        <tissue evidence="15">Whole organism</tissue>
    </source>
</reference>
<dbReference type="PANTHER" id="PTHR24416:SF349">
    <property type="entry name" value="TYROSINE-PROTEIN KINASE RYK"/>
    <property type="match status" value="1"/>
</dbReference>
<keyword evidence="15" id="KW-0808">Transferase</keyword>
<dbReference type="Pfam" id="PF02019">
    <property type="entry name" value="WIF"/>
    <property type="match status" value="1"/>
</dbReference>
<protein>
    <submittedName>
        <fullName evidence="15">Tyrosine-protein kinase RYK isoform X2</fullName>
    </submittedName>
</protein>
<evidence type="ECO:0000313" key="15">
    <source>
        <dbReference type="RefSeq" id="XP_047738199.1"/>
    </source>
</evidence>
<evidence type="ECO:0000256" key="2">
    <source>
        <dbReference type="ARBA" id="ARBA00022692"/>
    </source>
</evidence>
<evidence type="ECO:0000256" key="1">
    <source>
        <dbReference type="ARBA" id="ARBA00004162"/>
    </source>
</evidence>
<dbReference type="PROSITE" id="PS50814">
    <property type="entry name" value="WIF"/>
    <property type="match status" value="1"/>
</dbReference>
<dbReference type="InterPro" id="IPR038677">
    <property type="entry name" value="WIF_sf"/>
</dbReference>
<accession>A0A979FMC8</accession>
<proteinExistence type="predicted"/>
<dbReference type="GeneID" id="108669038"/>
<dbReference type="Proteomes" id="UP000694843">
    <property type="component" value="Unplaced"/>
</dbReference>
<organism evidence="14 15">
    <name type="scientific">Hyalella azteca</name>
    <name type="common">Amphipod</name>
    <dbReference type="NCBI Taxonomy" id="294128"/>
    <lineage>
        <taxon>Eukaryota</taxon>
        <taxon>Metazoa</taxon>
        <taxon>Ecdysozoa</taxon>
        <taxon>Arthropoda</taxon>
        <taxon>Crustacea</taxon>
        <taxon>Multicrustacea</taxon>
        <taxon>Malacostraca</taxon>
        <taxon>Eumalacostraca</taxon>
        <taxon>Peracarida</taxon>
        <taxon>Amphipoda</taxon>
        <taxon>Senticaudata</taxon>
        <taxon>Talitrida</taxon>
        <taxon>Talitroidea</taxon>
        <taxon>Hyalellidae</taxon>
        <taxon>Hyalella</taxon>
    </lineage>
</organism>
<keyword evidence="2 10" id="KW-0812">Transmembrane</keyword>